<dbReference type="Pfam" id="PF14631">
    <property type="entry name" value="FancD2"/>
    <property type="match status" value="1"/>
</dbReference>
<reference evidence="6 7" key="1">
    <citation type="journal article" date="2018" name="Sci. Rep.">
        <title>Genomic signatures of local adaptation to the degree of environmental predictability in rotifers.</title>
        <authorList>
            <person name="Franch-Gras L."/>
            <person name="Hahn C."/>
            <person name="Garcia-Roger E.M."/>
            <person name="Carmona M.J."/>
            <person name="Serra M."/>
            <person name="Gomez A."/>
        </authorList>
    </citation>
    <scope>NUCLEOTIDE SEQUENCE [LARGE SCALE GENOMIC DNA]</scope>
    <source>
        <strain evidence="6">HYR1</strain>
    </source>
</reference>
<dbReference type="GO" id="GO:0005634">
    <property type="term" value="C:nucleus"/>
    <property type="evidence" value="ECO:0007669"/>
    <property type="project" value="UniProtKB-SubCell"/>
</dbReference>
<dbReference type="PANTHER" id="PTHR32086:SF0">
    <property type="entry name" value="FANCONI ANEMIA GROUP D2 PROTEIN"/>
    <property type="match status" value="1"/>
</dbReference>
<protein>
    <submittedName>
        <fullName evidence="6">Fanconi anemia group D2</fullName>
    </submittedName>
</protein>
<evidence type="ECO:0000256" key="2">
    <source>
        <dbReference type="ARBA" id="ARBA00022499"/>
    </source>
</evidence>
<accession>A0A3M7R203</accession>
<dbReference type="GO" id="GO:0000793">
    <property type="term" value="C:condensed chromosome"/>
    <property type="evidence" value="ECO:0007669"/>
    <property type="project" value="TreeGrafter"/>
</dbReference>
<evidence type="ECO:0000256" key="5">
    <source>
        <dbReference type="ARBA" id="ARBA00093456"/>
    </source>
</evidence>
<keyword evidence="4" id="KW-0539">Nucleus</keyword>
<sequence>MQIKTLLDYIEFFNLSEIRQVYTIICSIAYSHPKPSAPESISVISSSQSFTKPSNIQDNLNILINKQLSSNSLKHKQIGVIGALMLLKSMANRTKSKPAEKPEEENESFFSCSSSQSSIYNAPGNSTSIQNTSYILSNIAAEIKNIWDMILESSRSSPESLGLFEDDLTGIVLKDCIGDSLEMLMKENLRDMSRNLFKLEPGYKQTLSKYSSQLSSFRFGYDFGLDQTTHGALNLLPLVLNDLKKKNTCILNPHIQQLNLPSIAIPSTFRLMCALERNNLKAY</sequence>
<evidence type="ECO:0000256" key="3">
    <source>
        <dbReference type="ARBA" id="ARBA00022843"/>
    </source>
</evidence>
<dbReference type="AlphaFoldDB" id="A0A3M7R203"/>
<keyword evidence="7" id="KW-1185">Reference proteome</keyword>
<proteinExistence type="inferred from homology"/>
<dbReference type="InterPro" id="IPR029448">
    <property type="entry name" value="FANCD2"/>
</dbReference>
<dbReference type="GO" id="GO:0007129">
    <property type="term" value="P:homologous chromosome pairing at meiosis"/>
    <property type="evidence" value="ECO:0007669"/>
    <property type="project" value="TreeGrafter"/>
</dbReference>
<evidence type="ECO:0000313" key="6">
    <source>
        <dbReference type="EMBL" id="RNA17617.1"/>
    </source>
</evidence>
<comment type="subcellular location">
    <subcellularLocation>
        <location evidence="1">Nucleus</location>
    </subcellularLocation>
</comment>
<gene>
    <name evidence="6" type="ORF">BpHYR1_027951</name>
</gene>
<dbReference type="Proteomes" id="UP000276133">
    <property type="component" value="Unassembled WGS sequence"/>
</dbReference>
<dbReference type="STRING" id="10195.A0A3M7R203"/>
<comment type="caution">
    <text evidence="6">The sequence shown here is derived from an EMBL/GenBank/DDBJ whole genome shotgun (WGS) entry which is preliminary data.</text>
</comment>
<dbReference type="GO" id="GO:0036297">
    <property type="term" value="P:interstrand cross-link repair"/>
    <property type="evidence" value="ECO:0007669"/>
    <property type="project" value="TreeGrafter"/>
</dbReference>
<dbReference type="GO" id="GO:0070182">
    <property type="term" value="F:DNA polymerase binding"/>
    <property type="evidence" value="ECO:0007669"/>
    <property type="project" value="TreeGrafter"/>
</dbReference>
<evidence type="ECO:0000256" key="4">
    <source>
        <dbReference type="ARBA" id="ARBA00023242"/>
    </source>
</evidence>
<dbReference type="PANTHER" id="PTHR32086">
    <property type="entry name" value="FANCONI ANEMIA GROUP D2 PROTEIN"/>
    <property type="match status" value="1"/>
</dbReference>
<comment type="similarity">
    <text evidence="5">Belongs to the Fanconi anemia protein FANCD2 family.</text>
</comment>
<name>A0A3M7R203_BRAPC</name>
<keyword evidence="3" id="KW-0832">Ubl conjugation</keyword>
<dbReference type="EMBL" id="REGN01004417">
    <property type="protein sequence ID" value="RNA17617.1"/>
    <property type="molecule type" value="Genomic_DNA"/>
</dbReference>
<dbReference type="OrthoDB" id="27031at2759"/>
<evidence type="ECO:0000313" key="7">
    <source>
        <dbReference type="Proteomes" id="UP000276133"/>
    </source>
</evidence>
<evidence type="ECO:0000256" key="1">
    <source>
        <dbReference type="ARBA" id="ARBA00004123"/>
    </source>
</evidence>
<keyword evidence="2" id="KW-1017">Isopeptide bond</keyword>
<dbReference type="GO" id="GO:1990918">
    <property type="term" value="P:double-strand break repair involved in meiotic recombination"/>
    <property type="evidence" value="ECO:0007669"/>
    <property type="project" value="TreeGrafter"/>
</dbReference>
<organism evidence="6 7">
    <name type="scientific">Brachionus plicatilis</name>
    <name type="common">Marine rotifer</name>
    <name type="synonym">Brachionus muelleri</name>
    <dbReference type="NCBI Taxonomy" id="10195"/>
    <lineage>
        <taxon>Eukaryota</taxon>
        <taxon>Metazoa</taxon>
        <taxon>Spiralia</taxon>
        <taxon>Gnathifera</taxon>
        <taxon>Rotifera</taxon>
        <taxon>Eurotatoria</taxon>
        <taxon>Monogononta</taxon>
        <taxon>Pseudotrocha</taxon>
        <taxon>Ploima</taxon>
        <taxon>Brachionidae</taxon>
        <taxon>Brachionus</taxon>
    </lineage>
</organism>
<dbReference type="GO" id="GO:0031573">
    <property type="term" value="P:mitotic intra-S DNA damage checkpoint signaling"/>
    <property type="evidence" value="ECO:0007669"/>
    <property type="project" value="TreeGrafter"/>
</dbReference>